<feature type="domain" description="Ion transport" evidence="11">
    <location>
        <begin position="893"/>
        <end position="1170"/>
    </location>
</feature>
<dbReference type="Pfam" id="PF18139">
    <property type="entry name" value="LSDAT_euk"/>
    <property type="match status" value="1"/>
</dbReference>
<keyword evidence="2" id="KW-0813">Transport</keyword>
<evidence type="ECO:0000259" key="12">
    <source>
        <dbReference type="Pfam" id="PF18139"/>
    </source>
</evidence>
<evidence type="ECO:0000259" key="13">
    <source>
        <dbReference type="Pfam" id="PF25508"/>
    </source>
</evidence>
<dbReference type="Pfam" id="PF00520">
    <property type="entry name" value="Ion_trans"/>
    <property type="match status" value="1"/>
</dbReference>
<feature type="compositionally biased region" description="Polar residues" evidence="9">
    <location>
        <begin position="1"/>
        <end position="11"/>
    </location>
</feature>
<accession>A0ABN7T8B1</accession>
<feature type="region of interest" description="Disordered" evidence="9">
    <location>
        <begin position="770"/>
        <end position="816"/>
    </location>
</feature>
<name>A0ABN7T8B1_OIKDI</name>
<evidence type="ECO:0000313" key="14">
    <source>
        <dbReference type="EMBL" id="CAG5112741.1"/>
    </source>
</evidence>
<gene>
    <name evidence="14" type="ORF">OKIOD_LOCUS15687</name>
</gene>
<dbReference type="EMBL" id="OU015567">
    <property type="protein sequence ID" value="CAG5112741.1"/>
    <property type="molecule type" value="Genomic_DNA"/>
</dbReference>
<feature type="coiled-coil region" evidence="8">
    <location>
        <begin position="1277"/>
        <end position="1311"/>
    </location>
</feature>
<dbReference type="Pfam" id="PF25508">
    <property type="entry name" value="TRPM2"/>
    <property type="match status" value="1"/>
</dbReference>
<evidence type="ECO:0000256" key="5">
    <source>
        <dbReference type="ARBA" id="ARBA00023065"/>
    </source>
</evidence>
<evidence type="ECO:0000256" key="9">
    <source>
        <dbReference type="SAM" id="MobiDB-lite"/>
    </source>
</evidence>
<feature type="compositionally biased region" description="Basic and acidic residues" evidence="9">
    <location>
        <begin position="792"/>
        <end position="808"/>
    </location>
</feature>
<feature type="region of interest" description="Disordered" evidence="9">
    <location>
        <begin position="1"/>
        <end position="24"/>
    </location>
</feature>
<feature type="compositionally biased region" description="Basic residues" evidence="9">
    <location>
        <begin position="13"/>
        <end position="24"/>
    </location>
</feature>
<feature type="compositionally biased region" description="Low complexity" evidence="9">
    <location>
        <begin position="779"/>
        <end position="790"/>
    </location>
</feature>
<keyword evidence="15" id="KW-1185">Reference proteome</keyword>
<feature type="transmembrane region" description="Helical" evidence="10">
    <location>
        <begin position="893"/>
        <end position="912"/>
    </location>
</feature>
<evidence type="ECO:0000256" key="7">
    <source>
        <dbReference type="ARBA" id="ARBA00023303"/>
    </source>
</evidence>
<evidence type="ECO:0000256" key="4">
    <source>
        <dbReference type="ARBA" id="ARBA00022989"/>
    </source>
</evidence>
<reference evidence="14 15" key="1">
    <citation type="submission" date="2021-04" db="EMBL/GenBank/DDBJ databases">
        <authorList>
            <person name="Bliznina A."/>
        </authorList>
    </citation>
    <scope>NUCLEOTIDE SEQUENCE [LARGE SCALE GENOMIC DNA]</scope>
</reference>
<evidence type="ECO:0000256" key="8">
    <source>
        <dbReference type="SAM" id="Coils"/>
    </source>
</evidence>
<comment type="subcellular location">
    <subcellularLocation>
        <location evidence="1">Membrane</location>
        <topology evidence="1">Multi-pass membrane protein</topology>
    </subcellularLocation>
</comment>
<evidence type="ECO:0000256" key="3">
    <source>
        <dbReference type="ARBA" id="ARBA00022692"/>
    </source>
</evidence>
<feature type="transmembrane region" description="Helical" evidence="10">
    <location>
        <begin position="1059"/>
        <end position="1078"/>
    </location>
</feature>
<dbReference type="InterPro" id="IPR005821">
    <property type="entry name" value="Ion_trans_dom"/>
</dbReference>
<feature type="transmembrane region" description="Helical" evidence="10">
    <location>
        <begin position="1135"/>
        <end position="1160"/>
    </location>
</feature>
<dbReference type="InterPro" id="IPR050927">
    <property type="entry name" value="TRPM"/>
</dbReference>
<dbReference type="InterPro" id="IPR041491">
    <property type="entry name" value="TRPM_SLOG"/>
</dbReference>
<dbReference type="PANTHER" id="PTHR13800">
    <property type="entry name" value="TRANSIENT RECEPTOR POTENTIAL CATION CHANNEL, SUBFAMILY M, MEMBER 6"/>
    <property type="match status" value="1"/>
</dbReference>
<keyword evidence="3 10" id="KW-0812">Transmembrane</keyword>
<evidence type="ECO:0000256" key="6">
    <source>
        <dbReference type="ARBA" id="ARBA00023136"/>
    </source>
</evidence>
<feature type="transmembrane region" description="Helical" evidence="10">
    <location>
        <begin position="961"/>
        <end position="979"/>
    </location>
</feature>
<feature type="transmembrane region" description="Helical" evidence="10">
    <location>
        <begin position="1021"/>
        <end position="1039"/>
    </location>
</feature>
<evidence type="ECO:0000256" key="10">
    <source>
        <dbReference type="SAM" id="Phobius"/>
    </source>
</evidence>
<evidence type="ECO:0000259" key="11">
    <source>
        <dbReference type="Pfam" id="PF00520"/>
    </source>
</evidence>
<proteinExistence type="predicted"/>
<keyword evidence="7" id="KW-0407">Ion channel</keyword>
<keyword evidence="4 10" id="KW-1133">Transmembrane helix</keyword>
<dbReference type="InterPro" id="IPR057366">
    <property type="entry name" value="TRPM-like"/>
</dbReference>
<sequence>MDYSFGESTPFRSNRRHNRNRSHRAPAASDWVYNVFKQRECVKFVPSPSGDIHRCSCGRAHKYHIQGDQSAFVSLHWKSEEQAEWSVRMNTKEFRTNAVGTLEFQGTGEGDKAQFIRLSDSTSGANVHRLLTKEWQMELPKLVITVHGSEKRLDLTAGQRQLLISGLIKATRTTDAWIMSIGLSSEGGIGELVGQALTEHQLYARGRVSAIGVMPWGVVDNRDDLQNDDKLKTGAVPYQTMADPLSKGAVLNAAHTHFLMVDNGSVGKWRTEIRFRRAIEKELVKKHNVPMVCLIIEGDRTTLETVLKKVMEGIPVVVCVPAQKNESIRNAADLIAYAYHLSDSKGDISKENRAQMEELLTSHKNADQFNRGTILNLTRMMSFKRLIKIFWMDLHGTDNVATRNLDYAILTSLFSTSAEKKKTDPDNWLKMAMSWDRPDIARSHVFAFPYAKNFPVGSLRKRLEEALVNDKVEFVKLFMDHGVSMHKFLTIKRLEDLYNADKPDYLPQHLKYLLDDVSREKRVPKGARRINLIQIGLVIEGLMGGTYRSNYTRKKFHLYYKQTESQTSNNENFKNPFHELLIWAVLMKRQEMAIFMWQKGEEAMAKALIAMKLYRRMAQEADDDDLNQEEIETMRLYSDQFKQKALDILKLGYKDSDKMCYQLLTYELKSWSRHTCLSLAVLAQHRDLIAHPCVQNIITDLWMGALDIRRNSNIKVPISLVTLWPLFTTILHPFPSFRNVIQFIKFKTSEQLREIPKTLQEYLDECEDDHGFSTRHNETSTTSSTSSTSSSDEEKRFGSRNIASEEKSSLVTSAGARRDQFSRGCIRGSNGTQSTKDADQKVHFLLEPSATQEHPPEPIFTSKMVLTPETPGSNDLGLTRKIYEYFNAPITKYWFNIIMYVVFILSISYTVLVRMCPWTIPDVEWFVVSYVVTFAIENIRSISISTSRGVWSKFRHWHSKFWNLLETFAIITFLFGFGLRLQVFTDKETLGGNETSCGEFYERAVSKNSSDELRKAYEELAYGRVLCVTSVVLWWIRILKFLSVHKTIGPYITMAGKMLIDMSSFITILAVVLISFGLSRQSIIHDRSESLTWQTIWGVFHKPYFMLYGEVYAPEIDPYYDDSGDLIPGVNPGAWVVPVFNTLYLLVANILLINLLIAVFNNTFARVKVESHQIWACQRYEVIMQYEAHPIFPPPFIFISHLKMLIDKIFCSKTKGKFEADRGLKLFLADFEEENLHDWEEELIDDYERMKRREDNKRFEEQVKTNAEKLRKISSHLDDVEIRDSQLRVTIEELSEEVGKVRDLVLALSNNPGSAELCDVPLEYPSINLTKEKESQATGVAIEETRKCLVIWKIYGSANQHFASQKAWKIS</sequence>
<protein>
    <submittedName>
        <fullName evidence="14">Oidioi.mRNA.OKI2018_I69.chr2.g6922.t1.cds</fullName>
    </submittedName>
</protein>
<keyword evidence="5" id="KW-0406">Ion transport</keyword>
<keyword evidence="8" id="KW-0175">Coiled coil</keyword>
<feature type="domain" description="TRPM SLOG" evidence="12">
    <location>
        <begin position="113"/>
        <end position="374"/>
    </location>
</feature>
<evidence type="ECO:0000313" key="15">
    <source>
        <dbReference type="Proteomes" id="UP001158576"/>
    </source>
</evidence>
<organism evidence="14 15">
    <name type="scientific">Oikopleura dioica</name>
    <name type="common">Tunicate</name>
    <dbReference type="NCBI Taxonomy" id="34765"/>
    <lineage>
        <taxon>Eukaryota</taxon>
        <taxon>Metazoa</taxon>
        <taxon>Chordata</taxon>
        <taxon>Tunicata</taxon>
        <taxon>Appendicularia</taxon>
        <taxon>Copelata</taxon>
        <taxon>Oikopleuridae</taxon>
        <taxon>Oikopleura</taxon>
    </lineage>
</organism>
<evidence type="ECO:0000256" key="2">
    <source>
        <dbReference type="ARBA" id="ARBA00022448"/>
    </source>
</evidence>
<feature type="domain" description="TRPM-like" evidence="13">
    <location>
        <begin position="458"/>
        <end position="691"/>
    </location>
</feature>
<dbReference type="PANTHER" id="PTHR13800:SF1">
    <property type="entry name" value="TRANSIENT RECEPTOR POTENTIAL CATION CHANNEL TRPM"/>
    <property type="match status" value="1"/>
</dbReference>
<dbReference type="Proteomes" id="UP001158576">
    <property type="component" value="Chromosome 2"/>
</dbReference>
<keyword evidence="6 10" id="KW-0472">Membrane</keyword>
<evidence type="ECO:0000256" key="1">
    <source>
        <dbReference type="ARBA" id="ARBA00004141"/>
    </source>
</evidence>